<keyword evidence="3" id="KW-0732">Signal</keyword>
<evidence type="ECO:0000256" key="1">
    <source>
        <dbReference type="SAM" id="MobiDB-lite"/>
    </source>
</evidence>
<dbReference type="InterPro" id="IPR041033">
    <property type="entry name" value="SpaA_PFL_dom_1"/>
</dbReference>
<comment type="caution">
    <text evidence="5">The sequence shown here is derived from an EMBL/GenBank/DDBJ whole genome shotgun (WGS) entry which is preliminary data.</text>
</comment>
<dbReference type="InterPro" id="IPR048052">
    <property type="entry name" value="FM1-like"/>
</dbReference>
<accession>A0ABU8ZR05</accession>
<feature type="transmembrane region" description="Helical" evidence="2">
    <location>
        <begin position="551"/>
        <end position="574"/>
    </location>
</feature>
<feature type="signal peptide" evidence="3">
    <location>
        <begin position="1"/>
        <end position="30"/>
    </location>
</feature>
<keyword evidence="2" id="KW-0812">Transmembrane</keyword>
<keyword evidence="6" id="KW-1185">Reference proteome</keyword>
<dbReference type="Gene3D" id="2.60.40.740">
    <property type="match status" value="1"/>
</dbReference>
<dbReference type="NCBIfam" id="TIGR04226">
    <property type="entry name" value="RrgB_K2N_iso_D2"/>
    <property type="match status" value="1"/>
</dbReference>
<evidence type="ECO:0000313" key="6">
    <source>
        <dbReference type="Proteomes" id="UP001373159"/>
    </source>
</evidence>
<dbReference type="EMBL" id="JBANBB010000002">
    <property type="protein sequence ID" value="MEK0307089.1"/>
    <property type="molecule type" value="Genomic_DNA"/>
</dbReference>
<evidence type="ECO:0000313" key="5">
    <source>
        <dbReference type="EMBL" id="MEK0307089.1"/>
    </source>
</evidence>
<keyword evidence="2" id="KW-0472">Membrane</keyword>
<organism evidence="5 6">
    <name type="scientific">Bifidobacterium favimelis</name>
    <dbReference type="NCBI Taxonomy" id="3122979"/>
    <lineage>
        <taxon>Bacteria</taxon>
        <taxon>Bacillati</taxon>
        <taxon>Actinomycetota</taxon>
        <taxon>Actinomycetes</taxon>
        <taxon>Bifidobacteriales</taxon>
        <taxon>Bifidobacteriaceae</taxon>
        <taxon>Bifidobacterium</taxon>
    </lineage>
</organism>
<evidence type="ECO:0000256" key="3">
    <source>
        <dbReference type="SAM" id="SignalP"/>
    </source>
</evidence>
<sequence>MTQPGMKRLFASVSAVIAAVAMGAAGVATAAAVEGAPKVDLQITNAQGRTFVAMRVGNYTRVIASPSDPKTGSVAVQTVDDPSTVKSASAAAVTSVLNSRGETVPAEATNDPIAYVSTNWGLGNDGATTTTEGGKPQYDGNVRLFLNAIWQNAGFKSLFDEPGLDTAVADANGVATFSGLVQGEYIVVDKTPGTNIDKTLPMFVSTLAKTSASAADALTIPGTTGSIEAKSSTPAKPVKTNDKNDYSVGDTVRFTITDKVPSYIAYNADTYKFIVHDTLSKGLKFSGAGTVTVKVGATVLQPYDASTNKNGYVFQAVAPGGESGSLDFDLSHFFSELIKAHDGSVAGQTIEINYETTLTSSAIDMKPGEIHNDANVEYSNDPDTEATGKTDQGRSTVYTFDFDVVTLDKASRAPITGAEYTVTRHGESTPMNLVKVSEGIYRPESATDTRTATESTLTVGGDGKIVIKGVASGSYDVKETKAPAGYMNLQPLFTAGITATYKTVDDDRVLDTLLYSITSDKYGLSDLLDKDAGHYRVFNVKNLTQLPLTGAAGIMFLVTVGVLLVAAGSCIYLLSVRNAKKESGAVRV</sequence>
<dbReference type="NCBIfam" id="NF033902">
    <property type="entry name" value="iso_D2_wall_anc"/>
    <property type="match status" value="1"/>
</dbReference>
<feature type="domain" description="SpaA-like prealbumin fold" evidence="4">
    <location>
        <begin position="407"/>
        <end position="497"/>
    </location>
</feature>
<feature type="region of interest" description="Disordered" evidence="1">
    <location>
        <begin position="372"/>
        <end position="392"/>
    </location>
</feature>
<proteinExistence type="predicted"/>
<evidence type="ECO:0000259" key="4">
    <source>
        <dbReference type="Pfam" id="PF17802"/>
    </source>
</evidence>
<dbReference type="Proteomes" id="UP001373159">
    <property type="component" value="Unassembled WGS sequence"/>
</dbReference>
<dbReference type="Gene3D" id="2.60.40.10">
    <property type="entry name" value="Immunoglobulins"/>
    <property type="match status" value="1"/>
</dbReference>
<keyword evidence="2" id="KW-1133">Transmembrane helix</keyword>
<protein>
    <submittedName>
        <fullName evidence="5">SpaH/EbpB family LPXTG-anchored major pilin</fullName>
    </submittedName>
</protein>
<dbReference type="InterPro" id="IPR026466">
    <property type="entry name" value="Fim_isopep_form_D2_dom"/>
</dbReference>
<reference evidence="5 6" key="1">
    <citation type="submission" date="2024-02" db="EMBL/GenBank/DDBJ databases">
        <title>Bifidobacterium honeyensis sp. nov., isolated from the comb honey.</title>
        <authorList>
            <person name="Liu W."/>
            <person name="Li Y."/>
        </authorList>
    </citation>
    <scope>NUCLEOTIDE SEQUENCE [LARGE SCALE GENOMIC DNA]</scope>
    <source>
        <strain evidence="5 6">IMAU50988</strain>
    </source>
</reference>
<gene>
    <name evidence="5" type="ORF">V8P97_06400</name>
</gene>
<name>A0ABU8ZR05_9BIFI</name>
<dbReference type="Pfam" id="PF17802">
    <property type="entry name" value="SpaA"/>
    <property type="match status" value="1"/>
</dbReference>
<feature type="chain" id="PRO_5047535703" evidence="3">
    <location>
        <begin position="31"/>
        <end position="588"/>
    </location>
</feature>
<dbReference type="RefSeq" id="WP_340469801.1">
    <property type="nucleotide sequence ID" value="NZ_JBANBB010000002.1"/>
</dbReference>
<evidence type="ECO:0000256" key="2">
    <source>
        <dbReference type="SAM" id="Phobius"/>
    </source>
</evidence>
<dbReference type="InterPro" id="IPR013783">
    <property type="entry name" value="Ig-like_fold"/>
</dbReference>